<dbReference type="CDD" id="cd00038">
    <property type="entry name" value="CAP_ED"/>
    <property type="match status" value="1"/>
</dbReference>
<feature type="transmembrane region" description="Helical" evidence="7">
    <location>
        <begin position="26"/>
        <end position="47"/>
    </location>
</feature>
<evidence type="ECO:0000256" key="1">
    <source>
        <dbReference type="ARBA" id="ARBA00004141"/>
    </source>
</evidence>
<accession>G0QRK3</accession>
<feature type="transmembrane region" description="Helical" evidence="7">
    <location>
        <begin position="67"/>
        <end position="89"/>
    </location>
</feature>
<keyword evidence="10" id="KW-1185">Reference proteome</keyword>
<dbReference type="STRING" id="857967.G0QRK3"/>
<keyword evidence="3 7" id="KW-0812">Transmembrane</keyword>
<dbReference type="SUPFAM" id="SSF81324">
    <property type="entry name" value="Voltage-gated potassium channels"/>
    <property type="match status" value="1"/>
</dbReference>
<organism evidence="9 10">
    <name type="scientific">Ichthyophthirius multifiliis</name>
    <name type="common">White spot disease agent</name>
    <name type="synonym">Ich</name>
    <dbReference type="NCBI Taxonomy" id="5932"/>
    <lineage>
        <taxon>Eukaryota</taxon>
        <taxon>Sar</taxon>
        <taxon>Alveolata</taxon>
        <taxon>Ciliophora</taxon>
        <taxon>Intramacronucleata</taxon>
        <taxon>Oligohymenophorea</taxon>
        <taxon>Hymenostomatida</taxon>
        <taxon>Ophryoglenina</taxon>
        <taxon>Ichthyophthirius</taxon>
    </lineage>
</organism>
<dbReference type="InterPro" id="IPR000595">
    <property type="entry name" value="cNMP-bd_dom"/>
</dbReference>
<evidence type="ECO:0000256" key="6">
    <source>
        <dbReference type="ARBA" id="ARBA00023136"/>
    </source>
</evidence>
<dbReference type="GeneID" id="14908310"/>
<dbReference type="AlphaFoldDB" id="G0QRK3"/>
<dbReference type="SUPFAM" id="SSF51206">
    <property type="entry name" value="cAMP-binding domain-like"/>
    <property type="match status" value="1"/>
</dbReference>
<dbReference type="OMA" id="KDTRHSM"/>
<feature type="transmembrane region" description="Helical" evidence="7">
    <location>
        <begin position="101"/>
        <end position="118"/>
    </location>
</feature>
<evidence type="ECO:0000256" key="3">
    <source>
        <dbReference type="ARBA" id="ARBA00022692"/>
    </source>
</evidence>
<dbReference type="GO" id="GO:0042391">
    <property type="term" value="P:regulation of membrane potential"/>
    <property type="evidence" value="ECO:0007669"/>
    <property type="project" value="TreeGrafter"/>
</dbReference>
<dbReference type="InterPro" id="IPR050818">
    <property type="entry name" value="KCNH_animal-type"/>
</dbReference>
<dbReference type="InterPro" id="IPR014710">
    <property type="entry name" value="RmlC-like_jellyroll"/>
</dbReference>
<comment type="subcellular location">
    <subcellularLocation>
        <location evidence="1">Membrane</location>
        <topology evidence="1">Multi-pass membrane protein</topology>
    </subcellularLocation>
</comment>
<keyword evidence="5" id="KW-0406">Ion transport</keyword>
<evidence type="ECO:0000256" key="2">
    <source>
        <dbReference type="ARBA" id="ARBA00022448"/>
    </source>
</evidence>
<dbReference type="eggNOG" id="KOG0500">
    <property type="taxonomic scope" value="Eukaryota"/>
</dbReference>
<dbReference type="Gene3D" id="1.10.287.630">
    <property type="entry name" value="Helix hairpin bin"/>
    <property type="match status" value="1"/>
</dbReference>
<feature type="domain" description="Cyclic nucleotide-binding" evidence="8">
    <location>
        <begin position="207"/>
        <end position="323"/>
    </location>
</feature>
<feature type="transmembrane region" description="Helical" evidence="7">
    <location>
        <begin position="521"/>
        <end position="542"/>
    </location>
</feature>
<sequence length="567" mass="66957">MQIVNDFEELVNIKNDKAGIYNLLKLIFQILYIAHICGCFFYFIHVIQKNTDPNTETWITKFKQENLSIFSQYVTSVYWAVVTMSTLGFGDIYPVSTFERIYVIFVTFIACGVFAYTFNKIGNIFQEMSIKANDFKEKMSSLSIHMKKRNLSNNTQIKVRKYYEYLHMEQQVDIEDGQKFLNLCPSSLRKEVLMEMYGKLLLSKKEFRLNFSKKFLNCLAVKIREKKLGPEEVIFNENEFNNRVFFVLKGKIALQKNMQVENNVELNVKILDKGDIFGLESFISQSEAQISAKTINVVQLAYLKQEDFIKIIEDFPEDKERYFMLKDKLNLLKNSRGLGINCYLCDNYQHQFFKCPYMSYQPNTKKIIMQFFKEQQQYRDIKYLRKRVRSQCTFQDMLIIQGQAIKYLLNNNPFDNINDLMDLIQNLEDEKAIILNTPLIINQIVKEPQHFDDSENEQGTQTDESVRYKKDSKYIRNSVSQSDYINKIGNYYNKQYSKQNSFKKKLNLLIWIRYIYIKTQVIIQIITIIIIVLIIVIVTIILITKITLITIIQLIIIQIIISQITII</sequence>
<gene>
    <name evidence="9" type="ORF">IMG5_094530</name>
</gene>
<dbReference type="SMART" id="SM00100">
    <property type="entry name" value="cNMP"/>
    <property type="match status" value="1"/>
</dbReference>
<dbReference type="Proteomes" id="UP000008983">
    <property type="component" value="Unassembled WGS sequence"/>
</dbReference>
<evidence type="ECO:0000259" key="8">
    <source>
        <dbReference type="PROSITE" id="PS50042"/>
    </source>
</evidence>
<name>G0QRK3_ICHMU</name>
<dbReference type="RefSeq" id="XP_004035643.1">
    <property type="nucleotide sequence ID" value="XM_004035595.1"/>
</dbReference>
<dbReference type="InterPro" id="IPR005821">
    <property type="entry name" value="Ion_trans_dom"/>
</dbReference>
<dbReference type="OrthoDB" id="433309at2759"/>
<dbReference type="Pfam" id="PF00027">
    <property type="entry name" value="cNMP_binding"/>
    <property type="match status" value="1"/>
</dbReference>
<feature type="transmembrane region" description="Helical" evidence="7">
    <location>
        <begin position="548"/>
        <end position="566"/>
    </location>
</feature>
<dbReference type="EMBL" id="GL983771">
    <property type="protein sequence ID" value="EGR32157.1"/>
    <property type="molecule type" value="Genomic_DNA"/>
</dbReference>
<dbReference type="Pfam" id="PF00520">
    <property type="entry name" value="Ion_trans"/>
    <property type="match status" value="1"/>
</dbReference>
<dbReference type="InterPro" id="IPR018490">
    <property type="entry name" value="cNMP-bd_dom_sf"/>
</dbReference>
<keyword evidence="2" id="KW-0813">Transport</keyword>
<reference evidence="9 10" key="1">
    <citation type="submission" date="2011-07" db="EMBL/GenBank/DDBJ databases">
        <authorList>
            <person name="Coyne R."/>
            <person name="Brami D."/>
            <person name="Johnson J."/>
            <person name="Hostetler J."/>
            <person name="Hannick L."/>
            <person name="Clark T."/>
            <person name="Cassidy-Hanley D."/>
            <person name="Inman J."/>
        </authorList>
    </citation>
    <scope>NUCLEOTIDE SEQUENCE [LARGE SCALE GENOMIC DNA]</scope>
    <source>
        <strain evidence="9 10">G5</strain>
    </source>
</reference>
<evidence type="ECO:0000256" key="7">
    <source>
        <dbReference type="SAM" id="Phobius"/>
    </source>
</evidence>
<proteinExistence type="predicted"/>
<keyword evidence="6 7" id="KW-0472">Membrane</keyword>
<keyword evidence="4 7" id="KW-1133">Transmembrane helix</keyword>
<evidence type="ECO:0000256" key="5">
    <source>
        <dbReference type="ARBA" id="ARBA00023065"/>
    </source>
</evidence>
<dbReference type="InParanoid" id="G0QRK3"/>
<dbReference type="PANTHER" id="PTHR10217">
    <property type="entry name" value="VOLTAGE AND LIGAND GATED POTASSIUM CHANNEL"/>
    <property type="match status" value="1"/>
</dbReference>
<evidence type="ECO:0000313" key="9">
    <source>
        <dbReference type="EMBL" id="EGR32157.1"/>
    </source>
</evidence>
<dbReference type="Gene3D" id="1.10.287.70">
    <property type="match status" value="1"/>
</dbReference>
<dbReference type="Gene3D" id="2.60.120.10">
    <property type="entry name" value="Jelly Rolls"/>
    <property type="match status" value="1"/>
</dbReference>
<protein>
    <submittedName>
        <fullName evidence="9">Cation channel family protein, putative</fullName>
    </submittedName>
</protein>
<dbReference type="GO" id="GO:0005249">
    <property type="term" value="F:voltage-gated potassium channel activity"/>
    <property type="evidence" value="ECO:0007669"/>
    <property type="project" value="TreeGrafter"/>
</dbReference>
<dbReference type="PROSITE" id="PS50042">
    <property type="entry name" value="CNMP_BINDING_3"/>
    <property type="match status" value="1"/>
</dbReference>
<evidence type="ECO:0000256" key="4">
    <source>
        <dbReference type="ARBA" id="ARBA00022989"/>
    </source>
</evidence>
<dbReference type="PANTHER" id="PTHR10217:SF435">
    <property type="entry name" value="POTASSIUM VOLTAGE-GATED CHANNEL PROTEIN EAG"/>
    <property type="match status" value="1"/>
</dbReference>
<evidence type="ECO:0000313" key="10">
    <source>
        <dbReference type="Proteomes" id="UP000008983"/>
    </source>
</evidence>
<dbReference type="GO" id="GO:0005886">
    <property type="term" value="C:plasma membrane"/>
    <property type="evidence" value="ECO:0007669"/>
    <property type="project" value="TreeGrafter"/>
</dbReference>